<reference evidence="2 3" key="1">
    <citation type="submission" date="2023-03" db="EMBL/GenBank/DDBJ databases">
        <title>High recombination rates correlate with genetic variation in Cardiocondyla obscurior ants.</title>
        <authorList>
            <person name="Errbii M."/>
        </authorList>
    </citation>
    <scope>NUCLEOTIDE SEQUENCE [LARGE SCALE GENOMIC DNA]</scope>
    <source>
        <strain evidence="2">Alpha-2009</strain>
        <tissue evidence="2">Whole body</tissue>
    </source>
</reference>
<gene>
    <name evidence="2" type="ORF">PUN28_006706</name>
</gene>
<name>A0AAW2G2G9_9HYME</name>
<evidence type="ECO:0000313" key="3">
    <source>
        <dbReference type="Proteomes" id="UP001430953"/>
    </source>
</evidence>
<comment type="caution">
    <text evidence="2">The sequence shown here is derived from an EMBL/GenBank/DDBJ whole genome shotgun (WGS) entry which is preliminary data.</text>
</comment>
<feature type="region of interest" description="Disordered" evidence="1">
    <location>
        <begin position="69"/>
        <end position="89"/>
    </location>
</feature>
<protein>
    <submittedName>
        <fullName evidence="2">Uncharacterized protein</fullName>
    </submittedName>
</protein>
<accession>A0AAW2G2G9</accession>
<keyword evidence="3" id="KW-1185">Reference proteome</keyword>
<sequence>MKRKPGGSKPGGSKPEGPKPGGSKEDQRKERKRLRRHRATSRQLQDRRCSTSSECGNSVQRNRARLFLASRTSAVRDNEGEPKQGEGHRTTAEILCRGVACGCSSLQEQVP</sequence>
<feature type="region of interest" description="Disordered" evidence="1">
    <location>
        <begin position="1"/>
        <end position="56"/>
    </location>
</feature>
<evidence type="ECO:0000313" key="2">
    <source>
        <dbReference type="EMBL" id="KAL0121361.1"/>
    </source>
</evidence>
<dbReference type="AlphaFoldDB" id="A0AAW2G2G9"/>
<organism evidence="2 3">
    <name type="scientific">Cardiocondyla obscurior</name>
    <dbReference type="NCBI Taxonomy" id="286306"/>
    <lineage>
        <taxon>Eukaryota</taxon>
        <taxon>Metazoa</taxon>
        <taxon>Ecdysozoa</taxon>
        <taxon>Arthropoda</taxon>
        <taxon>Hexapoda</taxon>
        <taxon>Insecta</taxon>
        <taxon>Pterygota</taxon>
        <taxon>Neoptera</taxon>
        <taxon>Endopterygota</taxon>
        <taxon>Hymenoptera</taxon>
        <taxon>Apocrita</taxon>
        <taxon>Aculeata</taxon>
        <taxon>Formicoidea</taxon>
        <taxon>Formicidae</taxon>
        <taxon>Myrmicinae</taxon>
        <taxon>Cardiocondyla</taxon>
    </lineage>
</organism>
<feature type="compositionally biased region" description="Basic residues" evidence="1">
    <location>
        <begin position="30"/>
        <end position="40"/>
    </location>
</feature>
<dbReference type="Proteomes" id="UP001430953">
    <property type="component" value="Unassembled WGS sequence"/>
</dbReference>
<proteinExistence type="predicted"/>
<dbReference type="EMBL" id="JADYXP020000006">
    <property type="protein sequence ID" value="KAL0121361.1"/>
    <property type="molecule type" value="Genomic_DNA"/>
</dbReference>
<evidence type="ECO:0000256" key="1">
    <source>
        <dbReference type="SAM" id="MobiDB-lite"/>
    </source>
</evidence>
<feature type="compositionally biased region" description="Basic and acidic residues" evidence="1">
    <location>
        <begin position="74"/>
        <end position="89"/>
    </location>
</feature>